<dbReference type="InterPro" id="IPR004561">
    <property type="entry name" value="IsoChor_synthase"/>
</dbReference>
<dbReference type="OrthoDB" id="9806579at2"/>
<organism evidence="7 8">
    <name type="scientific">Rheinheimera riviphila</name>
    <dbReference type="NCBI Taxonomy" id="1834037"/>
    <lineage>
        <taxon>Bacteria</taxon>
        <taxon>Pseudomonadati</taxon>
        <taxon>Pseudomonadota</taxon>
        <taxon>Gammaproteobacteria</taxon>
        <taxon>Chromatiales</taxon>
        <taxon>Chromatiaceae</taxon>
        <taxon>Rheinheimera</taxon>
    </lineage>
</organism>
<feature type="domain" description="Chorismate-utilising enzyme C-terminal" evidence="6">
    <location>
        <begin position="146"/>
        <end position="400"/>
    </location>
</feature>
<sequence>MCPADICCSASQLTDDLAAADNMLLAPSGNPRWTDSKLLQGYLPAQSCIVAAGSQFLLTHGCYAQFQLPTNSPGLALLLQDKLAAAKADGVVEPVLIQLIPFDPGQNASFLIPRQVERIGADKLTTRLQQQAKTSAPLRLGHNKAAEFTRQVRQAVQLLQQPKLKKLVLGRAIECHSEQLDLADCLLSLLQQNPGAATFAVPLPGGEVWFGASPELLLARHGNQIRTQPLAGTCRRDLTDLTRDQAQAEVLRHSPKDRYEHQLVVQQISEVLAPYCKILQVPAEPSLLATSRLWHLASDIQAELVNADIPSLDILQLLHPTAAVCGQPTAAAREAIRQIETYQRDFFCGAVGWQDLAGNGQWQVMIRCARAKAGQLTLYAGAGIVSASEPAAELAETNAKFATMLGALGLPELTEAC</sequence>
<comment type="similarity">
    <text evidence="2">Belongs to the isochorismate synthase family.</text>
</comment>
<dbReference type="PANTHER" id="PTHR42839">
    <property type="entry name" value="ISOCHORISMATE SYNTHASE ENTC"/>
    <property type="match status" value="1"/>
</dbReference>
<evidence type="ECO:0000313" key="7">
    <source>
        <dbReference type="EMBL" id="RVU34497.1"/>
    </source>
</evidence>
<dbReference type="SUPFAM" id="SSF56322">
    <property type="entry name" value="ADC synthase"/>
    <property type="match status" value="1"/>
</dbReference>
<keyword evidence="4 7" id="KW-0413">Isomerase</keyword>
<evidence type="ECO:0000259" key="6">
    <source>
        <dbReference type="Pfam" id="PF00425"/>
    </source>
</evidence>
<dbReference type="GO" id="GO:0009697">
    <property type="term" value="P:salicylic acid biosynthetic process"/>
    <property type="evidence" value="ECO:0007669"/>
    <property type="project" value="TreeGrafter"/>
</dbReference>
<evidence type="ECO:0000313" key="8">
    <source>
        <dbReference type="Proteomes" id="UP000283077"/>
    </source>
</evidence>
<evidence type="ECO:0000256" key="2">
    <source>
        <dbReference type="ARBA" id="ARBA00005297"/>
    </source>
</evidence>
<dbReference type="Gene3D" id="3.60.120.10">
    <property type="entry name" value="Anthranilate synthase"/>
    <property type="match status" value="1"/>
</dbReference>
<dbReference type="InterPro" id="IPR015890">
    <property type="entry name" value="Chorismate_C"/>
</dbReference>
<keyword evidence="8" id="KW-1185">Reference proteome</keyword>
<evidence type="ECO:0000256" key="4">
    <source>
        <dbReference type="ARBA" id="ARBA00023235"/>
    </source>
</evidence>
<proteinExistence type="inferred from homology"/>
<dbReference type="AlphaFoldDB" id="A0A437QIX3"/>
<protein>
    <recommendedName>
        <fullName evidence="3">isochorismate synthase</fullName>
        <ecNumber evidence="3">5.4.4.2</ecNumber>
    </recommendedName>
    <alternativeName>
        <fullName evidence="5">Isochorismate mutase</fullName>
    </alternativeName>
</protein>
<evidence type="ECO:0000256" key="5">
    <source>
        <dbReference type="ARBA" id="ARBA00041564"/>
    </source>
</evidence>
<comment type="catalytic activity">
    <reaction evidence="1">
        <text>chorismate = isochorismate</text>
        <dbReference type="Rhea" id="RHEA:18985"/>
        <dbReference type="ChEBI" id="CHEBI:29748"/>
        <dbReference type="ChEBI" id="CHEBI:29780"/>
        <dbReference type="EC" id="5.4.4.2"/>
    </reaction>
</comment>
<dbReference type="EC" id="5.4.4.2" evidence="3"/>
<name>A0A437QIX3_9GAMM</name>
<dbReference type="PANTHER" id="PTHR42839:SF2">
    <property type="entry name" value="ISOCHORISMATE SYNTHASE ENTC"/>
    <property type="match status" value="1"/>
</dbReference>
<dbReference type="Pfam" id="PF00425">
    <property type="entry name" value="Chorismate_bind"/>
    <property type="match status" value="1"/>
</dbReference>
<dbReference type="InterPro" id="IPR005801">
    <property type="entry name" value="ADC_synthase"/>
</dbReference>
<accession>A0A437QIX3</accession>
<reference evidence="7 8" key="1">
    <citation type="submission" date="2019-01" db="EMBL/GenBank/DDBJ databases">
        <authorList>
            <person name="Chen W.-M."/>
        </authorList>
    </citation>
    <scope>NUCLEOTIDE SEQUENCE [LARGE SCALE GENOMIC DNA]</scope>
    <source>
        <strain evidence="7 8">KYPC3</strain>
    </source>
</reference>
<dbReference type="EMBL" id="SACS01000017">
    <property type="protein sequence ID" value="RVU34497.1"/>
    <property type="molecule type" value="Genomic_DNA"/>
</dbReference>
<dbReference type="Proteomes" id="UP000283077">
    <property type="component" value="Unassembled WGS sequence"/>
</dbReference>
<evidence type="ECO:0000256" key="3">
    <source>
        <dbReference type="ARBA" id="ARBA00012824"/>
    </source>
</evidence>
<evidence type="ECO:0000256" key="1">
    <source>
        <dbReference type="ARBA" id="ARBA00000799"/>
    </source>
</evidence>
<dbReference type="NCBIfam" id="TIGR00543">
    <property type="entry name" value="isochor_syn"/>
    <property type="match status" value="1"/>
</dbReference>
<comment type="caution">
    <text evidence="7">The sequence shown here is derived from an EMBL/GenBank/DDBJ whole genome shotgun (WGS) entry which is preliminary data.</text>
</comment>
<gene>
    <name evidence="7" type="ORF">EOE67_14715</name>
</gene>
<dbReference type="RefSeq" id="WP_127700096.1">
    <property type="nucleotide sequence ID" value="NZ_SACS01000017.1"/>
</dbReference>
<dbReference type="GO" id="GO:0008909">
    <property type="term" value="F:isochorismate synthase activity"/>
    <property type="evidence" value="ECO:0007669"/>
    <property type="project" value="UniProtKB-EC"/>
</dbReference>